<dbReference type="InterPro" id="IPR001464">
    <property type="entry name" value="Annexin"/>
</dbReference>
<evidence type="ECO:0000256" key="1">
    <source>
        <dbReference type="ARBA" id="ARBA00007831"/>
    </source>
</evidence>
<evidence type="ECO:0000256" key="4">
    <source>
        <dbReference type="SAM" id="MobiDB-lite"/>
    </source>
</evidence>
<evidence type="ECO:0008006" key="7">
    <source>
        <dbReference type="Google" id="ProtNLM"/>
    </source>
</evidence>
<accession>A0ABQ9J9J2</accession>
<organism evidence="5 6">
    <name type="scientific">Molorchus minor</name>
    <dbReference type="NCBI Taxonomy" id="1323400"/>
    <lineage>
        <taxon>Eukaryota</taxon>
        <taxon>Metazoa</taxon>
        <taxon>Ecdysozoa</taxon>
        <taxon>Arthropoda</taxon>
        <taxon>Hexapoda</taxon>
        <taxon>Insecta</taxon>
        <taxon>Pterygota</taxon>
        <taxon>Neoptera</taxon>
        <taxon>Endopterygota</taxon>
        <taxon>Coleoptera</taxon>
        <taxon>Polyphaga</taxon>
        <taxon>Cucujiformia</taxon>
        <taxon>Chrysomeloidea</taxon>
        <taxon>Cerambycidae</taxon>
        <taxon>Lamiinae</taxon>
        <taxon>Monochamini</taxon>
        <taxon>Molorchus</taxon>
    </lineage>
</organism>
<keyword evidence="2" id="KW-0677">Repeat</keyword>
<keyword evidence="6" id="KW-1185">Reference proteome</keyword>
<dbReference type="InterPro" id="IPR018502">
    <property type="entry name" value="Annexin_repeat"/>
</dbReference>
<dbReference type="Pfam" id="PF00191">
    <property type="entry name" value="Annexin"/>
    <property type="match status" value="3"/>
</dbReference>
<dbReference type="PRINTS" id="PR00196">
    <property type="entry name" value="ANNEXIN"/>
</dbReference>
<dbReference type="EMBL" id="JAPWTJ010000923">
    <property type="protein sequence ID" value="KAJ8974830.1"/>
    <property type="molecule type" value="Genomic_DNA"/>
</dbReference>
<gene>
    <name evidence="5" type="ORF">NQ317_019497</name>
</gene>
<dbReference type="PANTHER" id="PTHR10502">
    <property type="entry name" value="ANNEXIN"/>
    <property type="match status" value="1"/>
</dbReference>
<name>A0ABQ9J9J2_9CUCU</name>
<dbReference type="InterPro" id="IPR037104">
    <property type="entry name" value="Annexin_sf"/>
</dbReference>
<evidence type="ECO:0000313" key="6">
    <source>
        <dbReference type="Proteomes" id="UP001162164"/>
    </source>
</evidence>
<dbReference type="Proteomes" id="UP001162164">
    <property type="component" value="Unassembled WGS sequence"/>
</dbReference>
<dbReference type="PANTHER" id="PTHR10502:SF233">
    <property type="entry name" value="ANNEXIN B9"/>
    <property type="match status" value="1"/>
</dbReference>
<comment type="caution">
    <text evidence="5">The sequence shown here is derived from an EMBL/GenBank/DDBJ whole genome shotgun (WGS) entry which is preliminary data.</text>
</comment>
<sequence length="248" mass="28379">MGRPTVVPYEGFNDEDDAKALKAAFKGFGSDEDAIIDIITRRSNEQRRQIATRFKTMYGKIKLRTLIKRTKKRTERNFEDLIIALMTEPTEFQAKQLHKAISGLGTDEKTIVEILAVHNNEDVIKIADEYEGLYQTSLEADIKGDTSGTLKRLLVSLSTGHRDESDVVNKDAAFQDAQDLLQAGELLFTGTDESVFNQVMCQRNRPQLRLVFEEYEKLVGHPNRNGDRKRILRNNKRSAFATNRMRKR</sequence>
<keyword evidence="3" id="KW-0041">Annexin</keyword>
<dbReference type="SMART" id="SM00335">
    <property type="entry name" value="ANX"/>
    <property type="match status" value="3"/>
</dbReference>
<evidence type="ECO:0000313" key="5">
    <source>
        <dbReference type="EMBL" id="KAJ8974830.1"/>
    </source>
</evidence>
<comment type="similarity">
    <text evidence="1">Belongs to the annexin family.</text>
</comment>
<dbReference type="PROSITE" id="PS51897">
    <property type="entry name" value="ANNEXIN_2"/>
    <property type="match status" value="2"/>
</dbReference>
<proteinExistence type="inferred from homology"/>
<evidence type="ECO:0000256" key="2">
    <source>
        <dbReference type="ARBA" id="ARBA00022737"/>
    </source>
</evidence>
<feature type="region of interest" description="Disordered" evidence="4">
    <location>
        <begin position="223"/>
        <end position="248"/>
    </location>
</feature>
<evidence type="ECO:0000256" key="3">
    <source>
        <dbReference type="ARBA" id="ARBA00023216"/>
    </source>
</evidence>
<protein>
    <recommendedName>
        <fullName evidence="7">Annexin</fullName>
    </recommendedName>
</protein>
<reference evidence="5" key="1">
    <citation type="journal article" date="2023" name="Insect Mol. Biol.">
        <title>Genome sequencing provides insights into the evolution of gene families encoding plant cell wall-degrading enzymes in longhorned beetles.</title>
        <authorList>
            <person name="Shin N.R."/>
            <person name="Okamura Y."/>
            <person name="Kirsch R."/>
            <person name="Pauchet Y."/>
        </authorList>
    </citation>
    <scope>NUCLEOTIDE SEQUENCE</scope>
    <source>
        <strain evidence="5">MMC_N1</strain>
    </source>
</reference>
<dbReference type="Gene3D" id="1.10.220.10">
    <property type="entry name" value="Annexin"/>
    <property type="match status" value="3"/>
</dbReference>
<dbReference type="SUPFAM" id="SSF47874">
    <property type="entry name" value="Annexin"/>
    <property type="match status" value="1"/>
</dbReference>